<protein>
    <submittedName>
        <fullName evidence="4">Collagen triple helix repeat protein</fullName>
    </submittedName>
</protein>
<reference evidence="4" key="1">
    <citation type="submission" date="2020-12" db="UniProtKB">
        <authorList>
            <consortium name="WormBaseParasite"/>
        </authorList>
    </citation>
    <scope>IDENTIFICATION</scope>
    <source>
        <strain evidence="4">MHco3</strain>
    </source>
</reference>
<feature type="compositionally biased region" description="Polar residues" evidence="2">
    <location>
        <begin position="341"/>
        <end position="351"/>
    </location>
</feature>
<evidence type="ECO:0000256" key="1">
    <source>
        <dbReference type="ARBA" id="ARBA00022737"/>
    </source>
</evidence>
<dbReference type="WBParaSite" id="HCON_00099200-00001">
    <property type="protein sequence ID" value="HCON_00099200-00001"/>
    <property type="gene ID" value="HCON_00099200"/>
</dbReference>
<feature type="compositionally biased region" description="Low complexity" evidence="2">
    <location>
        <begin position="384"/>
        <end position="398"/>
    </location>
</feature>
<evidence type="ECO:0000313" key="3">
    <source>
        <dbReference type="Proteomes" id="UP000025227"/>
    </source>
</evidence>
<feature type="compositionally biased region" description="Polar residues" evidence="2">
    <location>
        <begin position="307"/>
        <end position="317"/>
    </location>
</feature>
<feature type="compositionally biased region" description="Pro residues" evidence="2">
    <location>
        <begin position="56"/>
        <end position="67"/>
    </location>
</feature>
<feature type="compositionally biased region" description="Basic residues" evidence="2">
    <location>
        <begin position="407"/>
        <end position="430"/>
    </location>
</feature>
<name>A0A7I4YHW3_HAECO</name>
<sequence length="430" mass="42420">MYANTAWDKMIDLTKEHAHRDVRSVFRRHHKKSRRSRHKKHNSSGGTCNCATGPNNCPPGPPGPPGQPGTAGDDGTAGEPGVPGNSGTAVSECVKCPAGPAGPPGSPGAIGPPGPDGQAGPLGPGGNAGQPGAPGPIGGKGADGPPGSPGQPGPPGQNGKRGHGKPGPPGPLGPPGGMGQPGHAGPPGGPGQLGQQGPMGPPGNQGASGEHGKPGPHGSSGLPGKDAAYCPCPPRASYGTPAPVEEYGGSSSVESTTAAPEPAYPPSQPGIVSSEEYESDGSTSYEMSQAENPSGPVLLSSPGANAEVQSNSASAESSKYPPELPITLIKSEPIVIDESAPPTSADDSSQLPDVATDDGSTSGGANSPAAMPQLQSMPMEGNVPSGYSSSGSVPPAGSQADSAGGYGRRRKLAKRVRRVKKIRRSRVKAA</sequence>
<feature type="compositionally biased region" description="Pro residues" evidence="2">
    <location>
        <begin position="100"/>
        <end position="115"/>
    </location>
</feature>
<feature type="compositionally biased region" description="Low complexity" evidence="2">
    <location>
        <begin position="43"/>
        <end position="55"/>
    </location>
</feature>
<evidence type="ECO:0000313" key="4">
    <source>
        <dbReference type="WBParaSite" id="HCON_00099200-00001"/>
    </source>
</evidence>
<proteinExistence type="predicted"/>
<feature type="compositionally biased region" description="Low complexity" evidence="2">
    <location>
        <begin position="244"/>
        <end position="255"/>
    </location>
</feature>
<organism evidence="3 4">
    <name type="scientific">Haemonchus contortus</name>
    <name type="common">Barber pole worm</name>
    <dbReference type="NCBI Taxonomy" id="6289"/>
    <lineage>
        <taxon>Eukaryota</taxon>
        <taxon>Metazoa</taxon>
        <taxon>Ecdysozoa</taxon>
        <taxon>Nematoda</taxon>
        <taxon>Chromadorea</taxon>
        <taxon>Rhabditida</taxon>
        <taxon>Rhabditina</taxon>
        <taxon>Rhabditomorpha</taxon>
        <taxon>Strongyloidea</taxon>
        <taxon>Trichostrongylidae</taxon>
        <taxon>Haemonchus</taxon>
    </lineage>
</organism>
<dbReference type="AlphaFoldDB" id="A0A7I4YHW3"/>
<feature type="compositionally biased region" description="Pro residues" evidence="2">
    <location>
        <begin position="146"/>
        <end position="155"/>
    </location>
</feature>
<dbReference type="PANTHER" id="PTHR24637">
    <property type="entry name" value="COLLAGEN"/>
    <property type="match status" value="1"/>
</dbReference>
<dbReference type="OMA" id="AQMNAQV"/>
<accession>A0A7I4YHW3</accession>
<dbReference type="PANTHER" id="PTHR24637:SF377">
    <property type="entry name" value="COLLAGEN TYPE IX ALPHA 1 CHAIN"/>
    <property type="match status" value="1"/>
</dbReference>
<keyword evidence="1" id="KW-0677">Repeat</keyword>
<feature type="compositionally biased region" description="Basic residues" evidence="2">
    <location>
        <begin position="25"/>
        <end position="42"/>
    </location>
</feature>
<evidence type="ECO:0000256" key="2">
    <source>
        <dbReference type="SAM" id="MobiDB-lite"/>
    </source>
</evidence>
<feature type="compositionally biased region" description="Low complexity" evidence="2">
    <location>
        <begin position="195"/>
        <end position="207"/>
    </location>
</feature>
<feature type="compositionally biased region" description="Polar residues" evidence="2">
    <location>
        <begin position="280"/>
        <end position="292"/>
    </location>
</feature>
<feature type="compositionally biased region" description="Gly residues" evidence="2">
    <location>
        <begin position="135"/>
        <end position="144"/>
    </location>
</feature>
<feature type="region of interest" description="Disordered" evidence="2">
    <location>
        <begin position="24"/>
        <end position="430"/>
    </location>
</feature>
<keyword evidence="3" id="KW-1185">Reference proteome</keyword>
<feature type="compositionally biased region" description="Gly residues" evidence="2">
    <location>
        <begin position="120"/>
        <end position="129"/>
    </location>
</feature>
<dbReference type="Proteomes" id="UP000025227">
    <property type="component" value="Unplaced"/>
</dbReference>
<feature type="compositionally biased region" description="Gly residues" evidence="2">
    <location>
        <begin position="175"/>
        <end position="194"/>
    </location>
</feature>
<feature type="compositionally biased region" description="Low complexity" evidence="2">
    <location>
        <begin position="68"/>
        <end position="80"/>
    </location>
</feature>